<keyword evidence="1" id="KW-0378">Hydrolase</keyword>
<gene>
    <name evidence="3" type="ORF">HNR12_004547</name>
</gene>
<sequence length="347" mass="36652">MLDPDDPTPVGADTLWDLASLTKVIAVWALIGTWWQTGALDLDEPLGRLMPDEVDGAPLSPVTVRQLLTHTAGLPLRSRQLYGTEPERIRRGSLREALNRPPGQAIDYTDRAALILGYLAEHLGSAPLPNLATERVWAPLGMDDTRFGPLPDDLAVRAAPTEVDGRDLPGRAGQLRQQCGVVAGTGSDFQDVVAGLDVELVEHHRHDPRHRRTGQSCAIGRPLGDDGLLGVRLDEVGVGDERVSRHAAHRLQHPLRQRMQAGDGLPVGDDPVDHLGAQLLGRAGLVAGHGGHGVPSLVGVDTGGSVLGAEQQAGVPAAIGRVAGRGGELGELDSGLAVQQRRAGGWC</sequence>
<evidence type="ECO:0000313" key="4">
    <source>
        <dbReference type="Proteomes" id="UP000575985"/>
    </source>
</evidence>
<proteinExistence type="predicted"/>
<dbReference type="AlphaFoldDB" id="A0A853BTF6"/>
<name>A0A853BTF6_9ACTN</name>
<feature type="domain" description="Beta-lactamase-related" evidence="2">
    <location>
        <begin position="3"/>
        <end position="196"/>
    </location>
</feature>
<evidence type="ECO:0000259" key="2">
    <source>
        <dbReference type="Pfam" id="PF00144"/>
    </source>
</evidence>
<dbReference type="Gene3D" id="3.40.710.10">
    <property type="entry name" value="DD-peptidase/beta-lactamase superfamily"/>
    <property type="match status" value="1"/>
</dbReference>
<evidence type="ECO:0000313" key="3">
    <source>
        <dbReference type="EMBL" id="NYI98270.1"/>
    </source>
</evidence>
<dbReference type="InterPro" id="IPR050789">
    <property type="entry name" value="Diverse_Enzym_Activities"/>
</dbReference>
<dbReference type="EMBL" id="JACCFO010000001">
    <property type="protein sequence ID" value="NYI98270.1"/>
    <property type="molecule type" value="Genomic_DNA"/>
</dbReference>
<reference evidence="3 4" key="1">
    <citation type="submission" date="2020-07" db="EMBL/GenBank/DDBJ databases">
        <title>Sequencing the genomes of 1000 actinobacteria strains.</title>
        <authorList>
            <person name="Klenk H.-P."/>
        </authorList>
    </citation>
    <scope>NUCLEOTIDE SEQUENCE [LARGE SCALE GENOMIC DNA]</scope>
    <source>
        <strain evidence="3 4">DSM 45927</strain>
    </source>
</reference>
<dbReference type="SUPFAM" id="SSF56601">
    <property type="entry name" value="beta-lactamase/transpeptidase-like"/>
    <property type="match status" value="1"/>
</dbReference>
<dbReference type="GO" id="GO:0016787">
    <property type="term" value="F:hydrolase activity"/>
    <property type="evidence" value="ECO:0007669"/>
    <property type="project" value="UniProtKB-KW"/>
</dbReference>
<organism evidence="3 4">
    <name type="scientific">Streptomonospora nanhaiensis</name>
    <dbReference type="NCBI Taxonomy" id="1323731"/>
    <lineage>
        <taxon>Bacteria</taxon>
        <taxon>Bacillati</taxon>
        <taxon>Actinomycetota</taxon>
        <taxon>Actinomycetes</taxon>
        <taxon>Streptosporangiales</taxon>
        <taxon>Nocardiopsidaceae</taxon>
        <taxon>Streptomonospora</taxon>
    </lineage>
</organism>
<evidence type="ECO:0000256" key="1">
    <source>
        <dbReference type="ARBA" id="ARBA00022801"/>
    </source>
</evidence>
<dbReference type="InterPro" id="IPR012338">
    <property type="entry name" value="Beta-lactam/transpept-like"/>
</dbReference>
<protein>
    <submittedName>
        <fullName evidence="3">CubicO group peptidase (Beta-lactamase class C family)</fullName>
    </submittedName>
</protein>
<keyword evidence="4" id="KW-1185">Reference proteome</keyword>
<comment type="caution">
    <text evidence="3">The sequence shown here is derived from an EMBL/GenBank/DDBJ whole genome shotgun (WGS) entry which is preliminary data.</text>
</comment>
<dbReference type="Pfam" id="PF00144">
    <property type="entry name" value="Beta-lactamase"/>
    <property type="match status" value="1"/>
</dbReference>
<dbReference type="PANTHER" id="PTHR43283:SF11">
    <property type="entry name" value="BETA-LACTAMASE-RELATED DOMAIN-CONTAINING PROTEIN"/>
    <property type="match status" value="1"/>
</dbReference>
<dbReference type="InterPro" id="IPR001466">
    <property type="entry name" value="Beta-lactam-related"/>
</dbReference>
<accession>A0A853BTF6</accession>
<dbReference type="PANTHER" id="PTHR43283">
    <property type="entry name" value="BETA-LACTAMASE-RELATED"/>
    <property type="match status" value="1"/>
</dbReference>
<dbReference type="Proteomes" id="UP000575985">
    <property type="component" value="Unassembled WGS sequence"/>
</dbReference>